<dbReference type="PIRSF" id="PIRSF005646">
    <property type="entry name" value="FwdB"/>
    <property type="match status" value="1"/>
</dbReference>
<evidence type="ECO:0000313" key="2">
    <source>
        <dbReference type="Proteomes" id="UP000317429"/>
    </source>
</evidence>
<evidence type="ECO:0000313" key="1">
    <source>
        <dbReference type="EMBL" id="QDU87733.1"/>
    </source>
</evidence>
<dbReference type="AlphaFoldDB" id="A0A518D8E4"/>
<dbReference type="RefSeq" id="WP_145281894.1">
    <property type="nucleotide sequence ID" value="NZ_CP036291.1"/>
</dbReference>
<dbReference type="KEGG" id="pnd:Pla175_10990"/>
<gene>
    <name evidence="1" type="primary">fhcB</name>
    <name evidence="1" type="ORF">Pla175_10990</name>
</gene>
<dbReference type="OrthoDB" id="240576at2"/>
<dbReference type="GO" id="GO:0018493">
    <property type="term" value="F:formylmethanofuran dehydrogenase activity"/>
    <property type="evidence" value="ECO:0007669"/>
    <property type="project" value="InterPro"/>
</dbReference>
<keyword evidence="2" id="KW-1185">Reference proteome</keyword>
<dbReference type="GO" id="GO:0015948">
    <property type="term" value="P:methanogenesis"/>
    <property type="evidence" value="ECO:0007669"/>
    <property type="project" value="InterPro"/>
</dbReference>
<dbReference type="GO" id="GO:0016787">
    <property type="term" value="F:hydrolase activity"/>
    <property type="evidence" value="ECO:0007669"/>
    <property type="project" value="UniProtKB-KW"/>
</dbReference>
<dbReference type="GO" id="GO:0016740">
    <property type="term" value="F:transferase activity"/>
    <property type="evidence" value="ECO:0007669"/>
    <property type="project" value="UniProtKB-KW"/>
</dbReference>
<proteinExistence type="predicted"/>
<keyword evidence="1" id="KW-0808">Transferase</keyword>
<dbReference type="EMBL" id="CP036291">
    <property type="protein sequence ID" value="QDU87733.1"/>
    <property type="molecule type" value="Genomic_DNA"/>
</dbReference>
<protein>
    <submittedName>
        <fullName evidence="1">Formyltransferase/hydrolase complex Fhc subunit B</fullName>
    </submittedName>
</protein>
<keyword evidence="1" id="KW-0378">Hydrolase</keyword>
<accession>A0A518D8E4</accession>
<dbReference type="Gene3D" id="3.40.50.1220">
    <property type="entry name" value="TPP-binding domain"/>
    <property type="match status" value="1"/>
</dbReference>
<dbReference type="SUPFAM" id="SSF53706">
    <property type="entry name" value="Formate dehydrogenase/DMSO reductase, domains 1-3"/>
    <property type="match status" value="1"/>
</dbReference>
<sequence>MNPVPGLPIVCLGCGCLCDDIPPAARFSGNQWPASAISCELGREWLGRERPAFPPSRVGGKPASLEQALTAAAELLASASSPLVCGWAGQTLEGQRAAVALADRLGALADWTSGPEALAHHAAFQQQGASTATLGEVRRRADLVVYWGCDPRESHPRHLSRFVRPPDDGASPRRVWCVSDDPGADFADERAALLGGDHLATLAALRMLIRGEAIEASAPLRQLASALTSSGYVAVFYSHTLAGAGHAGLGALAALCQELHAHTRCVALPLGAQGNPHGAESVLAWQTGYPAAVSFASGAPRYAPQQYNTAALLTGGRVDAALVAGDDLLAHTTPQAAEALRAAPYVALGYEDSATLRAARVAIAIAEPGAACGGTVLRVDGVPLELRPFRDDQLPTAAEVLTELLDRITPPRLTS</sequence>
<dbReference type="InterPro" id="IPR016457">
    <property type="entry name" value="Formylmethanofuran_DH_bsu"/>
</dbReference>
<dbReference type="Proteomes" id="UP000317429">
    <property type="component" value="Chromosome"/>
</dbReference>
<name>A0A518D8E4_9BACT</name>
<reference evidence="1 2" key="1">
    <citation type="submission" date="2019-02" db="EMBL/GenBank/DDBJ databases">
        <title>Deep-cultivation of Planctomycetes and their phenomic and genomic characterization uncovers novel biology.</title>
        <authorList>
            <person name="Wiegand S."/>
            <person name="Jogler M."/>
            <person name="Boedeker C."/>
            <person name="Pinto D."/>
            <person name="Vollmers J."/>
            <person name="Rivas-Marin E."/>
            <person name="Kohn T."/>
            <person name="Peeters S.H."/>
            <person name="Heuer A."/>
            <person name="Rast P."/>
            <person name="Oberbeckmann S."/>
            <person name="Bunk B."/>
            <person name="Jeske O."/>
            <person name="Meyerdierks A."/>
            <person name="Storesund J.E."/>
            <person name="Kallscheuer N."/>
            <person name="Luecker S."/>
            <person name="Lage O.M."/>
            <person name="Pohl T."/>
            <person name="Merkel B.J."/>
            <person name="Hornburger P."/>
            <person name="Mueller R.-W."/>
            <person name="Bruemmer F."/>
            <person name="Labrenz M."/>
            <person name="Spormann A.M."/>
            <person name="Op den Camp H."/>
            <person name="Overmann J."/>
            <person name="Amann R."/>
            <person name="Jetten M.S.M."/>
            <person name="Mascher T."/>
            <person name="Medema M.H."/>
            <person name="Devos D.P."/>
            <person name="Kaster A.-K."/>
            <person name="Ovreas L."/>
            <person name="Rohde M."/>
            <person name="Galperin M.Y."/>
            <person name="Jogler C."/>
        </authorList>
    </citation>
    <scope>NUCLEOTIDE SEQUENCE [LARGE SCALE GENOMIC DNA]</scope>
    <source>
        <strain evidence="1 2">Pla175</strain>
    </source>
</reference>
<organism evidence="1 2">
    <name type="scientific">Pirellulimonas nuda</name>
    <dbReference type="NCBI Taxonomy" id="2528009"/>
    <lineage>
        <taxon>Bacteria</taxon>
        <taxon>Pseudomonadati</taxon>
        <taxon>Planctomycetota</taxon>
        <taxon>Planctomycetia</taxon>
        <taxon>Pirellulales</taxon>
        <taxon>Lacipirellulaceae</taxon>
        <taxon>Pirellulimonas</taxon>
    </lineage>
</organism>